<dbReference type="Proteomes" id="UP000659904">
    <property type="component" value="Unassembled WGS sequence"/>
</dbReference>
<dbReference type="EMBL" id="BONH01000016">
    <property type="protein sequence ID" value="GIF98708.1"/>
    <property type="molecule type" value="Genomic_DNA"/>
</dbReference>
<accession>A0A8J3KGY4</accession>
<reference evidence="1 2" key="1">
    <citation type="submission" date="2021-01" db="EMBL/GenBank/DDBJ databases">
        <title>Whole genome shotgun sequence of Catellatospora citrea NBRC 14495.</title>
        <authorList>
            <person name="Komaki H."/>
            <person name="Tamura T."/>
        </authorList>
    </citation>
    <scope>NUCLEOTIDE SEQUENCE [LARGE SCALE GENOMIC DNA]</scope>
    <source>
        <strain evidence="1 2">NBRC 14495</strain>
    </source>
</reference>
<evidence type="ECO:0000313" key="2">
    <source>
        <dbReference type="Proteomes" id="UP000659904"/>
    </source>
</evidence>
<dbReference type="Gene3D" id="3.30.1330.40">
    <property type="entry name" value="RutC-like"/>
    <property type="match status" value="2"/>
</dbReference>
<dbReference type="CDD" id="cd00448">
    <property type="entry name" value="YjgF_YER057c_UK114_family"/>
    <property type="match status" value="1"/>
</dbReference>
<organism evidence="1 2">
    <name type="scientific">Catellatospora citrea</name>
    <dbReference type="NCBI Taxonomy" id="53366"/>
    <lineage>
        <taxon>Bacteria</taxon>
        <taxon>Bacillati</taxon>
        <taxon>Actinomycetota</taxon>
        <taxon>Actinomycetes</taxon>
        <taxon>Micromonosporales</taxon>
        <taxon>Micromonosporaceae</taxon>
        <taxon>Catellatospora</taxon>
    </lineage>
</organism>
<dbReference type="SUPFAM" id="SSF55298">
    <property type="entry name" value="YjgF-like"/>
    <property type="match status" value="2"/>
</dbReference>
<sequence length="332" mass="34626">MPGLTIHLPAVGGYAHAAAALAAHEREPSDIVHVVEYVTPAVDPTTVAAGRDVLLDGTVAPVSTIPVRGFPGSADPYRVAVTAYPGGGMLRGTDRDVLRVADGVVYLPSVYTTEGEFAEQYRACLLRVRELLSPLRLGLDALVLTTDYTATATRASYPRCGRPRRELLGDGPVHPGAAGILVDVPLAPGAMVALDSVAATGPLHAVNPGWARYDTLTYKPAVVAGRHVFGAGFGALDPVTQTAVHEHDLLAQAAFVYGNIAAVFGAAGGAHAVSLLEYVTPDAVSAYPRLADLRAEYFPGAVVTSVVCDALLRPEFLIEVVPRGLLPERAAA</sequence>
<proteinExistence type="predicted"/>
<dbReference type="RefSeq" id="WP_239165523.1">
    <property type="nucleotide sequence ID" value="NZ_BONH01000016.1"/>
</dbReference>
<dbReference type="InterPro" id="IPR035959">
    <property type="entry name" value="RutC-like_sf"/>
</dbReference>
<comment type="caution">
    <text evidence="1">The sequence shown here is derived from an EMBL/GenBank/DDBJ whole genome shotgun (WGS) entry which is preliminary data.</text>
</comment>
<protein>
    <recommendedName>
        <fullName evidence="3">Enamine deaminase RidA (YjgF/YER057c/UK114 family)</fullName>
    </recommendedName>
</protein>
<evidence type="ECO:0008006" key="3">
    <source>
        <dbReference type="Google" id="ProtNLM"/>
    </source>
</evidence>
<name>A0A8J3KGY4_9ACTN</name>
<dbReference type="AlphaFoldDB" id="A0A8J3KGY4"/>
<evidence type="ECO:0000313" key="1">
    <source>
        <dbReference type="EMBL" id="GIF98708.1"/>
    </source>
</evidence>
<keyword evidence="2" id="KW-1185">Reference proteome</keyword>
<gene>
    <name evidence="1" type="ORF">Cci01nite_38020</name>
</gene>